<feature type="domain" description="Virulence-associated protein E-like" evidence="1">
    <location>
        <begin position="2"/>
        <end position="63"/>
    </location>
</feature>
<accession>A0AA92V4S6</accession>
<proteinExistence type="predicted"/>
<evidence type="ECO:0000313" key="3">
    <source>
        <dbReference type="Proteomes" id="UP000284562"/>
    </source>
</evidence>
<evidence type="ECO:0000259" key="1">
    <source>
        <dbReference type="Pfam" id="PF05272"/>
    </source>
</evidence>
<sequence length="160" mass="18742">MSDPTGNRRWLPYEIESILSPREHPFNYEGIYAQAYALYKSDFRYWFTDEEIEKQNRHNRAFEAPRLEQELVDLYFRKPTEAETGEFVSIARAMQIISCNISQKLNSSKLGKAFNDLGFEKMRTKHSRGYRAIVRTAEEIKAYQVSVCINPPQCDDDAPF</sequence>
<dbReference type="Proteomes" id="UP000284562">
    <property type="component" value="Unassembled WGS sequence"/>
</dbReference>
<gene>
    <name evidence="2" type="ORF">DW064_13295</name>
</gene>
<dbReference type="AlphaFoldDB" id="A0AA92V4S6"/>
<dbReference type="EMBL" id="QRNN01000073">
    <property type="protein sequence ID" value="RHK46403.1"/>
    <property type="molecule type" value="Genomic_DNA"/>
</dbReference>
<dbReference type="InterPro" id="IPR007936">
    <property type="entry name" value="VapE-like_dom"/>
</dbReference>
<reference evidence="2 3" key="1">
    <citation type="submission" date="2018-08" db="EMBL/GenBank/DDBJ databases">
        <title>A genome reference for cultivated species of the human gut microbiota.</title>
        <authorList>
            <person name="Zou Y."/>
            <person name="Xue W."/>
            <person name="Luo G."/>
        </authorList>
    </citation>
    <scope>NUCLEOTIDE SEQUENCE [LARGE SCALE GENOMIC DNA]</scope>
    <source>
        <strain evidence="2 3">AF43-2</strain>
    </source>
</reference>
<dbReference type="Pfam" id="PF05272">
    <property type="entry name" value="VapE-like_dom"/>
    <property type="match status" value="1"/>
</dbReference>
<dbReference type="PANTHER" id="PTHR34985">
    <property type="entry name" value="SLR0554 PROTEIN"/>
    <property type="match status" value="1"/>
</dbReference>
<organism evidence="2 3">
    <name type="scientific">Segatella copri</name>
    <dbReference type="NCBI Taxonomy" id="165179"/>
    <lineage>
        <taxon>Bacteria</taxon>
        <taxon>Pseudomonadati</taxon>
        <taxon>Bacteroidota</taxon>
        <taxon>Bacteroidia</taxon>
        <taxon>Bacteroidales</taxon>
        <taxon>Prevotellaceae</taxon>
        <taxon>Segatella</taxon>
    </lineage>
</organism>
<evidence type="ECO:0000313" key="2">
    <source>
        <dbReference type="EMBL" id="RHK46403.1"/>
    </source>
</evidence>
<dbReference type="PANTHER" id="PTHR34985:SF1">
    <property type="entry name" value="SLR0554 PROTEIN"/>
    <property type="match status" value="1"/>
</dbReference>
<name>A0AA92V4S6_9BACT</name>
<comment type="caution">
    <text evidence="2">The sequence shown here is derived from an EMBL/GenBank/DDBJ whole genome shotgun (WGS) entry which is preliminary data.</text>
</comment>
<protein>
    <recommendedName>
        <fullName evidence="1">Virulence-associated protein E-like domain-containing protein</fullName>
    </recommendedName>
</protein>